<dbReference type="SUPFAM" id="SSF54427">
    <property type="entry name" value="NTF2-like"/>
    <property type="match status" value="1"/>
</dbReference>
<dbReference type="RefSeq" id="WP_094570360.1">
    <property type="nucleotide sequence ID" value="NZ_CP022743.1"/>
</dbReference>
<dbReference type="Proteomes" id="UP000215002">
    <property type="component" value="Chromosome"/>
</dbReference>
<proteinExistence type="predicted"/>
<accession>A0A223NVQ5</accession>
<protein>
    <recommendedName>
        <fullName evidence="3">SnoaL-like domain-containing protein</fullName>
    </recommendedName>
</protein>
<dbReference type="AlphaFoldDB" id="A0A223NVQ5"/>
<sequence length="118" mass="13436">MDIKLFTELQNIHVIAWNEKDPAKRNELLEVIYAEDIKMYDKDFILDGLKSVSDFIGKLIAEDPAYHFAAAKPIEPLQDSARFYGLINTSGGPLNSMDFFLLEDGKVKHLYAFLEPAQ</sequence>
<dbReference type="KEGG" id="muc:MuYL_2060"/>
<dbReference type="EMBL" id="CP022743">
    <property type="protein sequence ID" value="ASU33952.1"/>
    <property type="molecule type" value="Genomic_DNA"/>
</dbReference>
<reference evidence="1 2" key="1">
    <citation type="submission" date="2017-08" db="EMBL/GenBank/DDBJ databases">
        <title>Complete genome sequence of Mucilaginibacter sp. strain BJC16-A31.</title>
        <authorList>
            <consortium name="Henan University of Science and Technology"/>
            <person name="You X."/>
        </authorList>
    </citation>
    <scope>NUCLEOTIDE SEQUENCE [LARGE SCALE GENOMIC DNA]</scope>
    <source>
        <strain evidence="1 2">BJC16-A31</strain>
    </source>
</reference>
<gene>
    <name evidence="1" type="ORF">MuYL_2060</name>
</gene>
<dbReference type="Gene3D" id="3.10.450.50">
    <property type="match status" value="1"/>
</dbReference>
<name>A0A223NVQ5_9SPHI</name>
<dbReference type="OrthoDB" id="2613830at2"/>
<dbReference type="InterPro" id="IPR032710">
    <property type="entry name" value="NTF2-like_dom_sf"/>
</dbReference>
<evidence type="ECO:0008006" key="3">
    <source>
        <dbReference type="Google" id="ProtNLM"/>
    </source>
</evidence>
<organism evidence="1 2">
    <name type="scientific">Mucilaginibacter xinganensis</name>
    <dbReference type="NCBI Taxonomy" id="1234841"/>
    <lineage>
        <taxon>Bacteria</taxon>
        <taxon>Pseudomonadati</taxon>
        <taxon>Bacteroidota</taxon>
        <taxon>Sphingobacteriia</taxon>
        <taxon>Sphingobacteriales</taxon>
        <taxon>Sphingobacteriaceae</taxon>
        <taxon>Mucilaginibacter</taxon>
    </lineage>
</organism>
<keyword evidence="2" id="KW-1185">Reference proteome</keyword>
<evidence type="ECO:0000313" key="1">
    <source>
        <dbReference type="EMBL" id="ASU33952.1"/>
    </source>
</evidence>
<evidence type="ECO:0000313" key="2">
    <source>
        <dbReference type="Proteomes" id="UP000215002"/>
    </source>
</evidence>